<dbReference type="UniPathway" id="UPA00028">
    <property type="reaction ID" value="UER00004"/>
</dbReference>
<evidence type="ECO:0000256" key="3">
    <source>
        <dbReference type="ARBA" id="ARBA00023002"/>
    </source>
</evidence>
<dbReference type="PANTHER" id="PTHR21708">
    <property type="entry name" value="PROBABLE 2-DEHYDROPANTOATE 2-REDUCTASE"/>
    <property type="match status" value="1"/>
</dbReference>
<evidence type="ECO:0000256" key="4">
    <source>
        <dbReference type="RuleBase" id="RU362068"/>
    </source>
</evidence>
<evidence type="ECO:0000313" key="9">
    <source>
        <dbReference type="Proteomes" id="UP000198282"/>
    </source>
</evidence>
<dbReference type="Pfam" id="PF02558">
    <property type="entry name" value="ApbA"/>
    <property type="match status" value="1"/>
</dbReference>
<protein>
    <recommendedName>
        <fullName evidence="4">2-dehydropantoate 2-reductase</fullName>
        <ecNumber evidence="4">1.1.1.169</ecNumber>
    </recommendedName>
    <alternativeName>
        <fullName evidence="4">Ketopantoate reductase</fullName>
    </alternativeName>
</protein>
<keyword evidence="3 4" id="KW-0560">Oxidoreductase</keyword>
<dbReference type="PANTHER" id="PTHR21708:SF26">
    <property type="entry name" value="2-DEHYDROPANTOATE 2-REDUCTASE"/>
    <property type="match status" value="1"/>
</dbReference>
<dbReference type="GO" id="GO:0015940">
    <property type="term" value="P:pantothenate biosynthetic process"/>
    <property type="evidence" value="ECO:0007669"/>
    <property type="project" value="UniProtKB-UniPathway"/>
</dbReference>
<gene>
    <name evidence="8" type="ORF">SAMN05216276_1009157</name>
</gene>
<dbReference type="AlphaFoldDB" id="A0A239EHH3"/>
<dbReference type="Gene3D" id="3.40.50.720">
    <property type="entry name" value="NAD(P)-binding Rossmann-like Domain"/>
    <property type="match status" value="1"/>
</dbReference>
<comment type="function">
    <text evidence="4">Catalyzes the NADPH-dependent reduction of ketopantoate into pantoic acid.</text>
</comment>
<evidence type="ECO:0000259" key="7">
    <source>
        <dbReference type="Pfam" id="PF08546"/>
    </source>
</evidence>
<dbReference type="InterPro" id="IPR036291">
    <property type="entry name" value="NAD(P)-bd_dom_sf"/>
</dbReference>
<dbReference type="GO" id="GO:0008677">
    <property type="term" value="F:2-dehydropantoate 2-reductase activity"/>
    <property type="evidence" value="ECO:0007669"/>
    <property type="project" value="UniProtKB-EC"/>
</dbReference>
<feature type="domain" description="Ketopantoate reductase C-terminal" evidence="7">
    <location>
        <begin position="172"/>
        <end position="295"/>
    </location>
</feature>
<accession>A0A239EHH3</accession>
<dbReference type="SUPFAM" id="SSF51735">
    <property type="entry name" value="NAD(P)-binding Rossmann-fold domains"/>
    <property type="match status" value="1"/>
</dbReference>
<dbReference type="InterPro" id="IPR013328">
    <property type="entry name" value="6PGD_dom2"/>
</dbReference>
<comment type="catalytic activity">
    <reaction evidence="4">
        <text>(R)-pantoate + NADP(+) = 2-dehydropantoate + NADPH + H(+)</text>
        <dbReference type="Rhea" id="RHEA:16233"/>
        <dbReference type="ChEBI" id="CHEBI:11561"/>
        <dbReference type="ChEBI" id="CHEBI:15378"/>
        <dbReference type="ChEBI" id="CHEBI:15980"/>
        <dbReference type="ChEBI" id="CHEBI:57783"/>
        <dbReference type="ChEBI" id="CHEBI:58349"/>
        <dbReference type="EC" id="1.1.1.169"/>
    </reaction>
</comment>
<name>A0A239EHH3_9ACTN</name>
<feature type="domain" description="Ketopantoate reductase N-terminal" evidence="6">
    <location>
        <begin position="1"/>
        <end position="144"/>
    </location>
</feature>
<proteinExistence type="inferred from homology"/>
<dbReference type="InterPro" id="IPR013332">
    <property type="entry name" value="KPR_N"/>
</dbReference>
<dbReference type="NCBIfam" id="TIGR00745">
    <property type="entry name" value="apbA_panE"/>
    <property type="match status" value="1"/>
</dbReference>
<dbReference type="Proteomes" id="UP000198282">
    <property type="component" value="Unassembled WGS sequence"/>
</dbReference>
<evidence type="ECO:0000256" key="1">
    <source>
        <dbReference type="ARBA" id="ARBA00007870"/>
    </source>
</evidence>
<organism evidence="8 9">
    <name type="scientific">Streptosporangium subroseum</name>
    <dbReference type="NCBI Taxonomy" id="106412"/>
    <lineage>
        <taxon>Bacteria</taxon>
        <taxon>Bacillati</taxon>
        <taxon>Actinomycetota</taxon>
        <taxon>Actinomycetes</taxon>
        <taxon>Streptosporangiales</taxon>
        <taxon>Streptosporangiaceae</taxon>
        <taxon>Streptosporangium</taxon>
    </lineage>
</organism>
<dbReference type="EMBL" id="FZOD01000009">
    <property type="protein sequence ID" value="SNS44200.1"/>
    <property type="molecule type" value="Genomic_DNA"/>
</dbReference>
<evidence type="ECO:0000259" key="6">
    <source>
        <dbReference type="Pfam" id="PF02558"/>
    </source>
</evidence>
<dbReference type="InterPro" id="IPR008927">
    <property type="entry name" value="6-PGluconate_DH-like_C_sf"/>
</dbReference>
<reference evidence="8 9" key="1">
    <citation type="submission" date="2017-06" db="EMBL/GenBank/DDBJ databases">
        <authorList>
            <person name="Kim H.J."/>
            <person name="Triplett B.A."/>
        </authorList>
    </citation>
    <scope>NUCLEOTIDE SEQUENCE [LARGE SCALE GENOMIC DNA]</scope>
    <source>
        <strain evidence="8 9">CGMCC 4.2132</strain>
    </source>
</reference>
<dbReference type="GO" id="GO:0005737">
    <property type="term" value="C:cytoplasm"/>
    <property type="evidence" value="ECO:0007669"/>
    <property type="project" value="TreeGrafter"/>
</dbReference>
<evidence type="ECO:0000256" key="5">
    <source>
        <dbReference type="SAM" id="MobiDB-lite"/>
    </source>
</evidence>
<keyword evidence="2 4" id="KW-0521">NADP</keyword>
<sequence length="327" mass="34153">MGAGAVGGYFGGRLVQAGRDVTFLVRPGRARLLRERGLRIVGLGEKMTLTPRTILTGDIASAFDLVLLSVKATGLRGAMEDLAPAVGPDTLILPVLNGMRHIDDLVERFGDRAVLGGVAKVATTLDADGDIVRLAELQSLTYGARATPAPKPPADAHRALGGAGFDARLSGDIIGEMWAKWVFIAATGAVTCLMRGTVGEVASVPGGIEFAEAVVAECAAIAAAAGHAVPEKELQNTRDTVTAPDSSFASSLYRDLISGRGIEGEHIFGDLVLRARRLGVAVPLLDLVTLHLRVYQGRLEKDSGQTLAGSVPSPESHPPNARESRTA</sequence>
<evidence type="ECO:0000313" key="8">
    <source>
        <dbReference type="EMBL" id="SNS44200.1"/>
    </source>
</evidence>
<dbReference type="EC" id="1.1.1.169" evidence="4"/>
<evidence type="ECO:0000256" key="2">
    <source>
        <dbReference type="ARBA" id="ARBA00022857"/>
    </source>
</evidence>
<dbReference type="InterPro" id="IPR013752">
    <property type="entry name" value="KPA_reductase"/>
</dbReference>
<keyword evidence="9" id="KW-1185">Reference proteome</keyword>
<dbReference type="Pfam" id="PF08546">
    <property type="entry name" value="ApbA_C"/>
    <property type="match status" value="1"/>
</dbReference>
<comment type="pathway">
    <text evidence="4">Cofactor biosynthesis; (R)-pantothenate biosynthesis; (R)-pantoate from 3-methyl-2-oxobutanoate: step 2/2.</text>
</comment>
<dbReference type="InterPro" id="IPR003710">
    <property type="entry name" value="ApbA"/>
</dbReference>
<comment type="similarity">
    <text evidence="1 4">Belongs to the ketopantoate reductase family.</text>
</comment>
<dbReference type="SUPFAM" id="SSF48179">
    <property type="entry name" value="6-phosphogluconate dehydrogenase C-terminal domain-like"/>
    <property type="match status" value="1"/>
</dbReference>
<dbReference type="Gene3D" id="1.10.1040.10">
    <property type="entry name" value="N-(1-d-carboxylethyl)-l-norvaline Dehydrogenase, domain 2"/>
    <property type="match status" value="1"/>
</dbReference>
<dbReference type="InterPro" id="IPR051402">
    <property type="entry name" value="KPR-Related"/>
</dbReference>
<keyword evidence="4" id="KW-0566">Pantothenate biosynthesis</keyword>
<dbReference type="FunFam" id="1.10.1040.10:FF:000017">
    <property type="entry name" value="2-dehydropantoate 2-reductase"/>
    <property type="match status" value="1"/>
</dbReference>
<feature type="region of interest" description="Disordered" evidence="5">
    <location>
        <begin position="303"/>
        <end position="327"/>
    </location>
</feature>